<sequence length="160" mass="17245">MSSSVQTVSAVPAANGATPYLTVRNAPEAIDFYKKVFGAEQQLRLDAPDGVMHAELTVGGAKFMLTEERSHCGALSPLSLNGTAVCVIVYVPDVDATVKAAQAAGAKLEMPVADQFWGDRMGQIADPFGHKWMVATHKEEVSEQQLKERLAKMFAENQAH</sequence>
<gene>
    <name evidence="2" type="ORF">CDN99_14115</name>
</gene>
<comment type="caution">
    <text evidence="2">The sequence shown here is derived from an EMBL/GenBank/DDBJ whole genome shotgun (WGS) entry which is preliminary data.</text>
</comment>
<feature type="domain" description="VOC" evidence="1">
    <location>
        <begin position="13"/>
        <end position="137"/>
    </location>
</feature>
<dbReference type="AlphaFoldDB" id="A0A246JDA3"/>
<dbReference type="Gene3D" id="3.30.720.120">
    <property type="match status" value="1"/>
</dbReference>
<dbReference type="InterPro" id="IPR029068">
    <property type="entry name" value="Glyas_Bleomycin-R_OHBP_Dase"/>
</dbReference>
<name>A0A246JDA3_9BURK</name>
<dbReference type="EMBL" id="NIOF01000005">
    <property type="protein sequence ID" value="OWQ90477.1"/>
    <property type="molecule type" value="Genomic_DNA"/>
</dbReference>
<dbReference type="Pfam" id="PF00903">
    <property type="entry name" value="Glyoxalase"/>
    <property type="match status" value="1"/>
</dbReference>
<evidence type="ECO:0000313" key="3">
    <source>
        <dbReference type="Proteomes" id="UP000197468"/>
    </source>
</evidence>
<reference evidence="2 3" key="1">
    <citation type="journal article" date="2008" name="Int. J. Syst. Evol. Microbiol.">
        <title>Description of Roseateles aquatilis sp. nov. and Roseateles terrae sp. nov., in the class Betaproteobacteria, and emended description of the genus Roseateles.</title>
        <authorList>
            <person name="Gomila M."/>
            <person name="Bowien B."/>
            <person name="Falsen E."/>
            <person name="Moore E.R."/>
            <person name="Lalucat J."/>
        </authorList>
    </citation>
    <scope>NUCLEOTIDE SEQUENCE [LARGE SCALE GENOMIC DNA]</scope>
    <source>
        <strain evidence="2 3">CCUG 48205</strain>
    </source>
</reference>
<dbReference type="CDD" id="cd07246">
    <property type="entry name" value="VOC_like"/>
    <property type="match status" value="1"/>
</dbReference>
<evidence type="ECO:0000313" key="2">
    <source>
        <dbReference type="EMBL" id="OWQ90477.1"/>
    </source>
</evidence>
<dbReference type="PANTHER" id="PTHR34109:SF1">
    <property type="entry name" value="VOC DOMAIN-CONTAINING PROTEIN"/>
    <property type="match status" value="1"/>
</dbReference>
<dbReference type="InterPro" id="IPR004360">
    <property type="entry name" value="Glyas_Fos-R_dOase_dom"/>
</dbReference>
<dbReference type="PANTHER" id="PTHR34109">
    <property type="entry name" value="BNAUNNG04460D PROTEIN-RELATED"/>
    <property type="match status" value="1"/>
</dbReference>
<accession>A0A246JDA3</accession>
<organism evidence="2 3">
    <name type="scientific">Roseateles aquatilis</name>
    <dbReference type="NCBI Taxonomy" id="431061"/>
    <lineage>
        <taxon>Bacteria</taxon>
        <taxon>Pseudomonadati</taxon>
        <taxon>Pseudomonadota</taxon>
        <taxon>Betaproteobacteria</taxon>
        <taxon>Burkholderiales</taxon>
        <taxon>Sphaerotilaceae</taxon>
        <taxon>Roseateles</taxon>
    </lineage>
</organism>
<proteinExistence type="predicted"/>
<dbReference type="Gene3D" id="3.30.720.110">
    <property type="match status" value="1"/>
</dbReference>
<dbReference type="SUPFAM" id="SSF54593">
    <property type="entry name" value="Glyoxalase/Bleomycin resistance protein/Dihydroxybiphenyl dioxygenase"/>
    <property type="match status" value="1"/>
</dbReference>
<dbReference type="PROSITE" id="PS51819">
    <property type="entry name" value="VOC"/>
    <property type="match status" value="1"/>
</dbReference>
<evidence type="ECO:0000259" key="1">
    <source>
        <dbReference type="PROSITE" id="PS51819"/>
    </source>
</evidence>
<dbReference type="InterPro" id="IPR037523">
    <property type="entry name" value="VOC_core"/>
</dbReference>
<dbReference type="OrthoDB" id="9795306at2"/>
<dbReference type="Proteomes" id="UP000197468">
    <property type="component" value="Unassembled WGS sequence"/>
</dbReference>
<keyword evidence="3" id="KW-1185">Reference proteome</keyword>
<protein>
    <submittedName>
        <fullName evidence="2">Glyoxalase</fullName>
    </submittedName>
</protein>